<evidence type="ECO:0000313" key="1">
    <source>
        <dbReference type="EMBL" id="CAL1412861.1"/>
    </source>
</evidence>
<gene>
    <name evidence="1" type="ORF">LTRI10_LOCUS52123</name>
</gene>
<evidence type="ECO:0000313" key="2">
    <source>
        <dbReference type="Proteomes" id="UP001497516"/>
    </source>
</evidence>
<dbReference type="AlphaFoldDB" id="A0AAV2GQU7"/>
<reference evidence="1 2" key="1">
    <citation type="submission" date="2024-04" db="EMBL/GenBank/DDBJ databases">
        <authorList>
            <person name="Fracassetti M."/>
        </authorList>
    </citation>
    <scope>NUCLEOTIDE SEQUENCE [LARGE SCALE GENOMIC DNA]</scope>
</reference>
<dbReference type="Proteomes" id="UP001497516">
    <property type="component" value="Chromosome 9"/>
</dbReference>
<protein>
    <submittedName>
        <fullName evidence="1">Uncharacterized protein</fullName>
    </submittedName>
</protein>
<keyword evidence="2" id="KW-1185">Reference proteome</keyword>
<organism evidence="1 2">
    <name type="scientific">Linum trigynum</name>
    <dbReference type="NCBI Taxonomy" id="586398"/>
    <lineage>
        <taxon>Eukaryota</taxon>
        <taxon>Viridiplantae</taxon>
        <taxon>Streptophyta</taxon>
        <taxon>Embryophyta</taxon>
        <taxon>Tracheophyta</taxon>
        <taxon>Spermatophyta</taxon>
        <taxon>Magnoliopsida</taxon>
        <taxon>eudicotyledons</taxon>
        <taxon>Gunneridae</taxon>
        <taxon>Pentapetalae</taxon>
        <taxon>rosids</taxon>
        <taxon>fabids</taxon>
        <taxon>Malpighiales</taxon>
        <taxon>Linaceae</taxon>
        <taxon>Linum</taxon>
    </lineage>
</organism>
<accession>A0AAV2GQU7</accession>
<name>A0AAV2GQU7_9ROSI</name>
<dbReference type="EMBL" id="OZ034822">
    <property type="protein sequence ID" value="CAL1412861.1"/>
    <property type="molecule type" value="Genomic_DNA"/>
</dbReference>
<sequence length="119" mass="13513">MRFFSRSKLRLREPLDGKIPKSTYCNPTQLGRVHQVVEAFETGLVIAREEDGGGKGVNSRLNEYGSNMLDHIMENRKRVLDELEGEVGNPPTPKKQFVESVDDLEKVEEASLEWPQADK</sequence>
<proteinExistence type="predicted"/>